<dbReference type="NCBIfam" id="NF000930">
    <property type="entry name" value="PRK00092.2-2"/>
    <property type="match status" value="1"/>
</dbReference>
<comment type="function">
    <text evidence="3">Required for maturation of 30S ribosomal subunits.</text>
</comment>
<dbReference type="Pfam" id="PF02576">
    <property type="entry name" value="RimP_N"/>
    <property type="match status" value="1"/>
</dbReference>
<accession>A0ABQ5R3D3</accession>
<comment type="subcellular location">
    <subcellularLocation>
        <location evidence="3">Cytoplasm</location>
    </subcellularLocation>
</comment>
<reference evidence="7" key="1">
    <citation type="submission" date="2022-12" db="EMBL/GenBank/DDBJ databases">
        <title>New Phytohabitans aurantiacus sp. RD004123 nov., an actinomycete isolated from soil.</title>
        <authorList>
            <person name="Triningsih D.W."/>
            <person name="Harunari E."/>
            <person name="Igarashi Y."/>
        </authorList>
    </citation>
    <scope>NUCLEOTIDE SEQUENCE</scope>
    <source>
        <strain evidence="7">RD004123</strain>
    </source>
</reference>
<dbReference type="EMBL" id="BSDI01000032">
    <property type="protein sequence ID" value="GLI00387.1"/>
    <property type="molecule type" value="Genomic_DNA"/>
</dbReference>
<gene>
    <name evidence="3 7" type="primary">rimP</name>
    <name evidence="7" type="ORF">Pa4123_56630</name>
</gene>
<dbReference type="SUPFAM" id="SSF75420">
    <property type="entry name" value="YhbC-like, N-terminal domain"/>
    <property type="match status" value="1"/>
</dbReference>
<organism evidence="7 8">
    <name type="scientific">Phytohabitans aurantiacus</name>
    <dbReference type="NCBI Taxonomy" id="3016789"/>
    <lineage>
        <taxon>Bacteria</taxon>
        <taxon>Bacillati</taxon>
        <taxon>Actinomycetota</taxon>
        <taxon>Actinomycetes</taxon>
        <taxon>Micromonosporales</taxon>
        <taxon>Micromonosporaceae</taxon>
    </lineage>
</organism>
<dbReference type="PANTHER" id="PTHR33867">
    <property type="entry name" value="RIBOSOME MATURATION FACTOR RIMP"/>
    <property type="match status" value="1"/>
</dbReference>
<evidence type="ECO:0000256" key="3">
    <source>
        <dbReference type="HAMAP-Rule" id="MF_01077"/>
    </source>
</evidence>
<dbReference type="HAMAP" id="MF_01077">
    <property type="entry name" value="RimP"/>
    <property type="match status" value="1"/>
</dbReference>
<dbReference type="PANTHER" id="PTHR33867:SF1">
    <property type="entry name" value="RIBOSOME MATURATION FACTOR RIMP"/>
    <property type="match status" value="1"/>
</dbReference>
<dbReference type="InterPro" id="IPR028989">
    <property type="entry name" value="RimP_N"/>
</dbReference>
<evidence type="ECO:0000256" key="1">
    <source>
        <dbReference type="ARBA" id="ARBA00022490"/>
    </source>
</evidence>
<feature type="compositionally biased region" description="Acidic residues" evidence="4">
    <location>
        <begin position="167"/>
        <end position="184"/>
    </location>
</feature>
<evidence type="ECO:0000259" key="5">
    <source>
        <dbReference type="Pfam" id="PF02576"/>
    </source>
</evidence>
<dbReference type="RefSeq" id="WP_281900643.1">
    <property type="nucleotide sequence ID" value="NZ_BSDI01000032.1"/>
</dbReference>
<protein>
    <recommendedName>
        <fullName evidence="3">Ribosome maturation factor RimP</fullName>
    </recommendedName>
</protein>
<dbReference type="InterPro" id="IPR028998">
    <property type="entry name" value="RimP_C"/>
</dbReference>
<evidence type="ECO:0000313" key="7">
    <source>
        <dbReference type="EMBL" id="GLI00387.1"/>
    </source>
</evidence>
<feature type="region of interest" description="Disordered" evidence="4">
    <location>
        <begin position="160"/>
        <end position="184"/>
    </location>
</feature>
<keyword evidence="8" id="KW-1185">Reference proteome</keyword>
<feature type="domain" description="Ribosome maturation factor RimP C-terminal" evidence="6">
    <location>
        <begin position="102"/>
        <end position="162"/>
    </location>
</feature>
<comment type="similarity">
    <text evidence="3">Belongs to the RimP family.</text>
</comment>
<dbReference type="Pfam" id="PF17384">
    <property type="entry name" value="DUF150_C"/>
    <property type="match status" value="1"/>
</dbReference>
<comment type="caution">
    <text evidence="7">The sequence shown here is derived from an EMBL/GenBank/DDBJ whole genome shotgun (WGS) entry which is preliminary data.</text>
</comment>
<name>A0ABQ5R3D3_9ACTN</name>
<evidence type="ECO:0000313" key="8">
    <source>
        <dbReference type="Proteomes" id="UP001144280"/>
    </source>
</evidence>
<dbReference type="InterPro" id="IPR035956">
    <property type="entry name" value="RimP_N_sf"/>
</dbReference>
<keyword evidence="1 3" id="KW-0963">Cytoplasm</keyword>
<sequence length="184" mass="19785">MTERGRTTRVPPRVSADRVRAVVEPVVAAAGYDLEEFAVSRVGRRHVVRVAIDGDGGVSLDAIADVSRAMSAALDAAEEAEGDLLPGEYELEVGSRGVSRPLSLPRHWRRNTGRLVKVTAAGRSLTGRIVAADDAGVVLDVDGVHHETAYADLGPGRIEVEFSRGGDEDDEIDDDDEIEEDDER</sequence>
<dbReference type="Proteomes" id="UP001144280">
    <property type="component" value="Unassembled WGS sequence"/>
</dbReference>
<evidence type="ECO:0000256" key="4">
    <source>
        <dbReference type="SAM" id="MobiDB-lite"/>
    </source>
</evidence>
<evidence type="ECO:0000259" key="6">
    <source>
        <dbReference type="Pfam" id="PF17384"/>
    </source>
</evidence>
<keyword evidence="2 3" id="KW-0690">Ribosome biogenesis</keyword>
<evidence type="ECO:0000256" key="2">
    <source>
        <dbReference type="ARBA" id="ARBA00022517"/>
    </source>
</evidence>
<dbReference type="InterPro" id="IPR003728">
    <property type="entry name" value="Ribosome_maturation_RimP"/>
</dbReference>
<dbReference type="CDD" id="cd01734">
    <property type="entry name" value="YlxS_C"/>
    <property type="match status" value="1"/>
</dbReference>
<proteinExistence type="inferred from homology"/>
<feature type="domain" description="Ribosome maturation factor RimP N-terminal" evidence="5">
    <location>
        <begin position="23"/>
        <end position="98"/>
    </location>
</feature>
<dbReference type="Gene3D" id="3.30.300.70">
    <property type="entry name" value="RimP-like superfamily, N-terminal"/>
    <property type="match status" value="1"/>
</dbReference>